<evidence type="ECO:0000313" key="2">
    <source>
        <dbReference type="Proteomes" id="UP000288716"/>
    </source>
</evidence>
<organism evidence="1 2">
    <name type="scientific">Leptotrombidium deliense</name>
    <dbReference type="NCBI Taxonomy" id="299467"/>
    <lineage>
        <taxon>Eukaryota</taxon>
        <taxon>Metazoa</taxon>
        <taxon>Ecdysozoa</taxon>
        <taxon>Arthropoda</taxon>
        <taxon>Chelicerata</taxon>
        <taxon>Arachnida</taxon>
        <taxon>Acari</taxon>
        <taxon>Acariformes</taxon>
        <taxon>Trombidiformes</taxon>
        <taxon>Prostigmata</taxon>
        <taxon>Anystina</taxon>
        <taxon>Parasitengona</taxon>
        <taxon>Trombiculoidea</taxon>
        <taxon>Trombiculidae</taxon>
        <taxon>Leptotrombidium</taxon>
    </lineage>
</organism>
<accession>A0A443SS21</accession>
<dbReference type="EMBL" id="NCKV01000565">
    <property type="protein sequence ID" value="RWS30282.1"/>
    <property type="molecule type" value="Genomic_DNA"/>
</dbReference>
<dbReference type="STRING" id="299467.A0A443SS21"/>
<sequence>MKIELCRVGIILIIVSGIAWRLTSTGPSWRTIFGFSDMQNAAVMNGGSMESNSRRFLPRVPVPHGRNGAHHHPYGAMFYPEFQYRPPPPSYQASMQEYRLRLLLLERSSSHHQTNSLSPVSPPPTYRSSAASSLAGESYVFCC</sequence>
<evidence type="ECO:0000313" key="1">
    <source>
        <dbReference type="EMBL" id="RWS30282.1"/>
    </source>
</evidence>
<comment type="caution">
    <text evidence="1">The sequence shown here is derived from an EMBL/GenBank/DDBJ whole genome shotgun (WGS) entry which is preliminary data.</text>
</comment>
<dbReference type="VEuPathDB" id="VectorBase:LDEU001758"/>
<gene>
    <name evidence="1" type="ORF">B4U80_02333</name>
</gene>
<keyword evidence="2" id="KW-1185">Reference proteome</keyword>
<dbReference type="Proteomes" id="UP000288716">
    <property type="component" value="Unassembled WGS sequence"/>
</dbReference>
<name>A0A443SS21_9ACAR</name>
<proteinExistence type="predicted"/>
<reference evidence="1 2" key="1">
    <citation type="journal article" date="2018" name="Gigascience">
        <title>Genomes of trombidid mites reveal novel predicted allergens and laterally-transferred genes associated with secondary metabolism.</title>
        <authorList>
            <person name="Dong X."/>
            <person name="Chaisiri K."/>
            <person name="Xia D."/>
            <person name="Armstrong S.D."/>
            <person name="Fang Y."/>
            <person name="Donnelly M.J."/>
            <person name="Kadowaki T."/>
            <person name="McGarry J.W."/>
            <person name="Darby A.C."/>
            <person name="Makepeace B.L."/>
        </authorList>
    </citation>
    <scope>NUCLEOTIDE SEQUENCE [LARGE SCALE GENOMIC DNA]</scope>
    <source>
        <strain evidence="1">UoL-UT</strain>
    </source>
</reference>
<dbReference type="AlphaFoldDB" id="A0A443SS21"/>
<protein>
    <submittedName>
        <fullName evidence="1">Uncharacterized protein</fullName>
    </submittedName>
</protein>
<dbReference type="OrthoDB" id="10070859at2759"/>